<dbReference type="Proteomes" id="UP000065261">
    <property type="component" value="Chromosome II"/>
</dbReference>
<dbReference type="AlphaFoldDB" id="A0A0U2WIQ4"/>
<dbReference type="PANTHER" id="PTHR43544">
    <property type="entry name" value="SHORT-CHAIN DEHYDROGENASE/REDUCTASE"/>
    <property type="match status" value="1"/>
</dbReference>
<proteinExistence type="predicted"/>
<dbReference type="RefSeq" id="WP_058374930.1">
    <property type="nucleotide sequence ID" value="NZ_CP011035.1"/>
</dbReference>
<name>A0A0U2WIQ4_9GAMM</name>
<dbReference type="OrthoDB" id="9785826at2"/>
<dbReference type="InterPro" id="IPR036291">
    <property type="entry name" value="NAD(P)-bd_dom_sf"/>
</dbReference>
<dbReference type="PANTHER" id="PTHR43544:SF12">
    <property type="entry name" value="NAD(P)-BINDING ROSSMANN-FOLD SUPERFAMILY PROTEIN"/>
    <property type="match status" value="1"/>
</dbReference>
<gene>
    <name evidence="1" type="ORF">PTRA_b0456</name>
</gene>
<dbReference type="PRINTS" id="PR00081">
    <property type="entry name" value="GDHRDH"/>
</dbReference>
<dbReference type="Pfam" id="PF00106">
    <property type="entry name" value="adh_short"/>
    <property type="match status" value="1"/>
</dbReference>
<dbReference type="EMBL" id="CP011035">
    <property type="protein sequence ID" value="ALS34935.1"/>
    <property type="molecule type" value="Genomic_DNA"/>
</dbReference>
<organism evidence="1">
    <name type="scientific">Pseudoalteromonas translucida KMM 520</name>
    <dbReference type="NCBI Taxonomy" id="1315283"/>
    <lineage>
        <taxon>Bacteria</taxon>
        <taxon>Pseudomonadati</taxon>
        <taxon>Pseudomonadota</taxon>
        <taxon>Gammaproteobacteria</taxon>
        <taxon>Alteromonadales</taxon>
        <taxon>Pseudoalteromonadaceae</taxon>
        <taxon>Pseudoalteromonas</taxon>
    </lineage>
</organism>
<dbReference type="GO" id="GO:0005737">
    <property type="term" value="C:cytoplasm"/>
    <property type="evidence" value="ECO:0007669"/>
    <property type="project" value="TreeGrafter"/>
</dbReference>
<dbReference type="PATRIC" id="fig|1315283.4.peg.3524"/>
<sequence length="244" mass="27142">MKTVVLFGASSAIAQAYIAHLNNQVTQYHIVCVSAAALNAQYNNLNNITQLQSDYSKQSLNNVTATLQNQQADLHQVIIFNGLLHNQQHMPEKKLEDINSDYFNQLLQVNALTPLLCLQSVLPLLTSKTHCTITALSARVGSINDNKLGGWYTYRASKAALNMLFKTAAVELARRAKNTKLILFHPGTTDTELSKPFQKNVPPNKLFTPAFVAQQLFELTNTNPNLELNGEPAYLDWQGTTISW</sequence>
<accession>A0A0U2WIQ4</accession>
<dbReference type="InterPro" id="IPR002347">
    <property type="entry name" value="SDR_fam"/>
</dbReference>
<dbReference type="GO" id="GO:0016491">
    <property type="term" value="F:oxidoreductase activity"/>
    <property type="evidence" value="ECO:0007669"/>
    <property type="project" value="TreeGrafter"/>
</dbReference>
<protein>
    <recommendedName>
        <fullName evidence="3">Short-chain dehydrogenase</fullName>
    </recommendedName>
</protein>
<dbReference type="SUPFAM" id="SSF51735">
    <property type="entry name" value="NAD(P)-binding Rossmann-fold domains"/>
    <property type="match status" value="1"/>
</dbReference>
<dbReference type="KEGG" id="ptn:PTRA_b0456"/>
<evidence type="ECO:0000313" key="1">
    <source>
        <dbReference type="EMBL" id="ALS34935.1"/>
    </source>
</evidence>
<dbReference type="Gene3D" id="3.40.50.720">
    <property type="entry name" value="NAD(P)-binding Rossmann-like Domain"/>
    <property type="match status" value="1"/>
</dbReference>
<evidence type="ECO:0008006" key="3">
    <source>
        <dbReference type="Google" id="ProtNLM"/>
    </source>
</evidence>
<evidence type="ECO:0000313" key="2">
    <source>
        <dbReference type="Proteomes" id="UP000065261"/>
    </source>
</evidence>
<dbReference type="InterPro" id="IPR051468">
    <property type="entry name" value="Fungal_SecMetab_SDRs"/>
</dbReference>
<dbReference type="CDD" id="cd05325">
    <property type="entry name" value="carb_red_sniffer_like_SDR_c"/>
    <property type="match status" value="1"/>
</dbReference>
<reference evidence="1 2" key="1">
    <citation type="submission" date="2015-03" db="EMBL/GenBank/DDBJ databases">
        <authorList>
            <person name="Murphy D."/>
        </authorList>
    </citation>
    <scope>NUCLEOTIDE SEQUENCE [LARGE SCALE GENOMIC DNA]</scope>
    <source>
        <strain evidence="1 2">KMM 520</strain>
    </source>
</reference>